<proteinExistence type="predicted"/>
<evidence type="ECO:0000313" key="2">
    <source>
        <dbReference type="Proteomes" id="UP001054945"/>
    </source>
</evidence>
<evidence type="ECO:0000313" key="1">
    <source>
        <dbReference type="EMBL" id="GIX73842.1"/>
    </source>
</evidence>
<dbReference type="Proteomes" id="UP001054945">
    <property type="component" value="Unassembled WGS sequence"/>
</dbReference>
<dbReference type="EMBL" id="BPLR01019994">
    <property type="protein sequence ID" value="GIX73842.1"/>
    <property type="molecule type" value="Genomic_DNA"/>
</dbReference>
<dbReference type="AlphaFoldDB" id="A0AAV4MQW2"/>
<comment type="caution">
    <text evidence="1">The sequence shown here is derived from an EMBL/GenBank/DDBJ whole genome shotgun (WGS) entry which is preliminary data.</text>
</comment>
<gene>
    <name evidence="1" type="ORF">CEXT_787741</name>
</gene>
<keyword evidence="2" id="KW-1185">Reference proteome</keyword>
<reference evidence="1 2" key="1">
    <citation type="submission" date="2021-06" db="EMBL/GenBank/DDBJ databases">
        <title>Caerostris extrusa draft genome.</title>
        <authorList>
            <person name="Kono N."/>
            <person name="Arakawa K."/>
        </authorList>
    </citation>
    <scope>NUCLEOTIDE SEQUENCE [LARGE SCALE GENOMIC DNA]</scope>
</reference>
<organism evidence="1 2">
    <name type="scientific">Caerostris extrusa</name>
    <name type="common">Bark spider</name>
    <name type="synonym">Caerostris bankana</name>
    <dbReference type="NCBI Taxonomy" id="172846"/>
    <lineage>
        <taxon>Eukaryota</taxon>
        <taxon>Metazoa</taxon>
        <taxon>Ecdysozoa</taxon>
        <taxon>Arthropoda</taxon>
        <taxon>Chelicerata</taxon>
        <taxon>Arachnida</taxon>
        <taxon>Araneae</taxon>
        <taxon>Araneomorphae</taxon>
        <taxon>Entelegynae</taxon>
        <taxon>Araneoidea</taxon>
        <taxon>Araneidae</taxon>
        <taxon>Caerostris</taxon>
    </lineage>
</organism>
<accession>A0AAV4MQW2</accession>
<sequence length="82" mass="9051">MMMAFSSSNVVSRSSGKALLTAFKRIGKLNLSVCMKSASILVAWSVTTLVIPRVAFGKGEKRERAAFVRRNFCFRPRIPGRG</sequence>
<protein>
    <submittedName>
        <fullName evidence="1">Uncharacterized protein</fullName>
    </submittedName>
</protein>
<name>A0AAV4MQW2_CAEEX</name>